<evidence type="ECO:0000313" key="1">
    <source>
        <dbReference type="EMBL" id="JAP94961.1"/>
    </source>
</evidence>
<dbReference type="EMBL" id="GDID01001645">
    <property type="protein sequence ID" value="JAP94961.1"/>
    <property type="molecule type" value="Transcribed_RNA"/>
</dbReference>
<name>A0A146KHU0_9EUKA</name>
<feature type="non-terminal residue" evidence="1">
    <location>
        <position position="1"/>
    </location>
</feature>
<gene>
    <name evidence="1" type="ORF">TPC1_12191</name>
</gene>
<proteinExistence type="predicted"/>
<accession>A0A146KHU0</accession>
<dbReference type="AlphaFoldDB" id="A0A146KHU0"/>
<sequence length="602" mass="70267">DNLLQKSKIATVAAQPGSQVRFSDICKQSVNDLFIHITNNETLYKAVELLKFSSILFEKRLYTLSQGILKIDQKLVQMQDQSLFDAKLNLQREQSEITDTFTALYHKLLSQQDEKVLFQTFICLQQIGFVQIQQFALFQMSFQNLKLAQNIFDFLLSKNQILFQDIDFQAESATSYKEAEFTAVQKYISQFQLINTDELKLQIQSNFCKIQSKDEIDLQMFEPLLLANQFQNQICDSNESISSLKEVFSVIEKHQSVYVNFVTDEDQIESTDQFNQLLWLYAMFYAKQYLLSEDQANLKEFLYSFCFKSIHQHFNQIVKQFIVVKDTQLIEDILRDLHNFVFQRRAGVLPGLFVQIAKQHGQYIEKVIELKNSVANVQTKIQLFQILRLLIRETQLSQAQLTEIFVFALENVDSDEYLLRNGCFLCAAALIQQLYVINKNKRFSVENLEEKCKNGLLKALKSKNRYQTLLAAEFISFLHPRQNLGCDLYLETLQALKFAANNQQEISLYVQHPLLKALKAFYGPNLVGLRNLLQQKEQFSDEQFQLALRIFVRKDEGFVNGRGHKLLKECKFVDFPLEMVWEHCDQRLKRELSVLVKGDKKD</sequence>
<reference evidence="1" key="1">
    <citation type="submission" date="2015-07" db="EMBL/GenBank/DDBJ databases">
        <title>Adaptation to a free-living lifestyle via gene acquisitions in the diplomonad Trepomonas sp. PC1.</title>
        <authorList>
            <person name="Xu F."/>
            <person name="Jerlstrom-Hultqvist J."/>
            <person name="Kolisko M."/>
            <person name="Simpson A.G.B."/>
            <person name="Roger A.J."/>
            <person name="Svard S.G."/>
            <person name="Andersson J.O."/>
        </authorList>
    </citation>
    <scope>NUCLEOTIDE SEQUENCE</scope>
    <source>
        <strain evidence="1">PC1</strain>
    </source>
</reference>
<organism evidence="1">
    <name type="scientific">Trepomonas sp. PC1</name>
    <dbReference type="NCBI Taxonomy" id="1076344"/>
    <lineage>
        <taxon>Eukaryota</taxon>
        <taxon>Metamonada</taxon>
        <taxon>Diplomonadida</taxon>
        <taxon>Hexamitidae</taxon>
        <taxon>Hexamitinae</taxon>
        <taxon>Trepomonas</taxon>
    </lineage>
</organism>
<protein>
    <submittedName>
        <fullName evidence="1">Uncharacterized protein</fullName>
    </submittedName>
</protein>